<feature type="domain" description="FAD-binding PCMH-type" evidence="7">
    <location>
        <begin position="202"/>
        <end position="376"/>
    </location>
</feature>
<dbReference type="Proteomes" id="UP000182800">
    <property type="component" value="Unassembled WGS sequence"/>
</dbReference>
<dbReference type="SUPFAM" id="SSF55447">
    <property type="entry name" value="CO dehydrogenase flavoprotein C-terminal domain-like"/>
    <property type="match status" value="1"/>
</dbReference>
<dbReference type="InterPro" id="IPR036884">
    <property type="entry name" value="2Fe-2S-bd_dom_sf"/>
</dbReference>
<feature type="domain" description="2Fe-2S ferredoxin-type" evidence="6">
    <location>
        <begin position="15"/>
        <end position="100"/>
    </location>
</feature>
<evidence type="ECO:0000259" key="6">
    <source>
        <dbReference type="PROSITE" id="PS51085"/>
    </source>
</evidence>
<dbReference type="InterPro" id="IPR016166">
    <property type="entry name" value="FAD-bd_PCMH"/>
</dbReference>
<name>A0A0P7X5N9_9HYPH</name>
<dbReference type="PROSITE" id="PS00197">
    <property type="entry name" value="2FE2S_FER_1"/>
    <property type="match status" value="1"/>
</dbReference>
<dbReference type="SMART" id="SM01092">
    <property type="entry name" value="CO_deh_flav_C"/>
    <property type="match status" value="1"/>
</dbReference>
<dbReference type="SUPFAM" id="SSF54292">
    <property type="entry name" value="2Fe-2S ferredoxin-like"/>
    <property type="match status" value="1"/>
</dbReference>
<dbReference type="GO" id="GO:0051537">
    <property type="term" value="F:2 iron, 2 sulfur cluster binding"/>
    <property type="evidence" value="ECO:0007669"/>
    <property type="project" value="InterPro"/>
</dbReference>
<evidence type="ECO:0000256" key="5">
    <source>
        <dbReference type="ARBA" id="ARBA00023004"/>
    </source>
</evidence>
<dbReference type="PROSITE" id="PS51085">
    <property type="entry name" value="2FE2S_FER_2"/>
    <property type="match status" value="1"/>
</dbReference>
<dbReference type="InterPro" id="IPR002888">
    <property type="entry name" value="2Fe-2S-bd"/>
</dbReference>
<dbReference type="InterPro" id="IPR016208">
    <property type="entry name" value="Ald_Oxase/xanthine_DH-like"/>
</dbReference>
<reference evidence="8 10" key="1">
    <citation type="submission" date="2015-09" db="EMBL/GenBank/DDBJ databases">
        <title>Identification and resolution of microdiversity through metagenomic sequencing of parallel consortia.</title>
        <authorList>
            <person name="Nelson W.C."/>
            <person name="Romine M.F."/>
            <person name="Lindemann S.R."/>
        </authorList>
    </citation>
    <scope>NUCLEOTIDE SEQUENCE [LARGE SCALE GENOMIC DNA]</scope>
    <source>
        <strain evidence="8">HL-109</strain>
    </source>
</reference>
<dbReference type="STRING" id="1653334.GA0071312_1875"/>
<dbReference type="GO" id="GO:0071949">
    <property type="term" value="F:FAD binding"/>
    <property type="evidence" value="ECO:0007669"/>
    <property type="project" value="InterPro"/>
</dbReference>
<keyword evidence="5" id="KW-0408">Iron</keyword>
<evidence type="ECO:0000313" key="10">
    <source>
        <dbReference type="Proteomes" id="UP000050497"/>
    </source>
</evidence>
<dbReference type="Pfam" id="PF01799">
    <property type="entry name" value="Fer2_2"/>
    <property type="match status" value="1"/>
</dbReference>
<dbReference type="GO" id="GO:0005506">
    <property type="term" value="F:iron ion binding"/>
    <property type="evidence" value="ECO:0007669"/>
    <property type="project" value="InterPro"/>
</dbReference>
<evidence type="ECO:0000256" key="2">
    <source>
        <dbReference type="ARBA" id="ARBA00022723"/>
    </source>
</evidence>
<keyword evidence="4" id="KW-0560">Oxidoreductase</keyword>
<dbReference type="InterPro" id="IPR016169">
    <property type="entry name" value="FAD-bd_PCMH_sub2"/>
</dbReference>
<dbReference type="InterPro" id="IPR001041">
    <property type="entry name" value="2Fe-2S_ferredoxin-type"/>
</dbReference>
<dbReference type="Proteomes" id="UP000050497">
    <property type="component" value="Unassembled WGS sequence"/>
</dbReference>
<dbReference type="InterPro" id="IPR014307">
    <property type="entry name" value="Xanthine_DH_ssu"/>
</dbReference>
<dbReference type="NCBIfam" id="TIGR02963">
    <property type="entry name" value="xanthine_xdhA"/>
    <property type="match status" value="1"/>
</dbReference>
<dbReference type="InterPro" id="IPR012675">
    <property type="entry name" value="Beta-grasp_dom_sf"/>
</dbReference>
<dbReference type="InterPro" id="IPR002346">
    <property type="entry name" value="Mopterin_DH_FAD-bd"/>
</dbReference>
<evidence type="ECO:0000256" key="3">
    <source>
        <dbReference type="ARBA" id="ARBA00022827"/>
    </source>
</evidence>
<dbReference type="OrthoDB" id="9792018at2"/>
<keyword evidence="1" id="KW-0285">Flavoprotein</keyword>
<dbReference type="EMBL" id="FMBM01000002">
    <property type="protein sequence ID" value="SCC80945.1"/>
    <property type="molecule type" value="Genomic_DNA"/>
</dbReference>
<protein>
    <submittedName>
        <fullName evidence="8">Xanthine dehydrogenase FeS/FAD binding subunit XdhA</fullName>
    </submittedName>
    <submittedName>
        <fullName evidence="9">Xanthine dehydrogenase small subunit</fullName>
    </submittedName>
</protein>
<reference evidence="9 11" key="2">
    <citation type="submission" date="2016-08" db="EMBL/GenBank/DDBJ databases">
        <authorList>
            <person name="Varghese N."/>
            <person name="Submissions Spin"/>
        </authorList>
    </citation>
    <scope>NUCLEOTIDE SEQUENCE [LARGE SCALE GENOMIC DNA]</scope>
    <source>
        <strain evidence="9 11">HL-109</strain>
    </source>
</reference>
<evidence type="ECO:0000313" key="11">
    <source>
        <dbReference type="Proteomes" id="UP000182800"/>
    </source>
</evidence>
<evidence type="ECO:0000259" key="7">
    <source>
        <dbReference type="PROSITE" id="PS51387"/>
    </source>
</evidence>
<dbReference type="PROSITE" id="PS51387">
    <property type="entry name" value="FAD_PCMH"/>
    <property type="match status" value="1"/>
</dbReference>
<dbReference type="Gene3D" id="1.10.150.120">
    <property type="entry name" value="[2Fe-2S]-binding domain"/>
    <property type="match status" value="1"/>
</dbReference>
<keyword evidence="3" id="KW-0274">FAD</keyword>
<dbReference type="Gene3D" id="3.30.390.50">
    <property type="entry name" value="CO dehydrogenase flavoprotein, C-terminal domain"/>
    <property type="match status" value="1"/>
</dbReference>
<dbReference type="Gene3D" id="3.30.465.10">
    <property type="match status" value="1"/>
</dbReference>
<evidence type="ECO:0000313" key="9">
    <source>
        <dbReference type="EMBL" id="SCC80945.1"/>
    </source>
</evidence>
<keyword evidence="2" id="KW-0479">Metal-binding</keyword>
<dbReference type="AlphaFoldDB" id="A0A0P7X5N9"/>
<gene>
    <name evidence="8" type="primary">xdhA</name>
    <name evidence="9" type="ORF">GA0071312_1875</name>
    <name evidence="8" type="ORF">HLUCCO17_11465</name>
</gene>
<dbReference type="Pfam" id="PF03450">
    <property type="entry name" value="CO_deh_flav_C"/>
    <property type="match status" value="1"/>
</dbReference>
<dbReference type="InterPro" id="IPR006058">
    <property type="entry name" value="2Fe2S_fd_BS"/>
</dbReference>
<dbReference type="RefSeq" id="WP_074444748.1">
    <property type="nucleotide sequence ID" value="NZ_FMBM01000002.1"/>
</dbReference>
<dbReference type="InterPro" id="IPR036683">
    <property type="entry name" value="CO_DH_flav_C_dom_sf"/>
</dbReference>
<dbReference type="Gene3D" id="3.10.20.30">
    <property type="match status" value="1"/>
</dbReference>
<organism evidence="8 10">
    <name type="scientific">Saliniramus fredricksonii</name>
    <dbReference type="NCBI Taxonomy" id="1653334"/>
    <lineage>
        <taxon>Bacteria</taxon>
        <taxon>Pseudomonadati</taxon>
        <taxon>Pseudomonadota</taxon>
        <taxon>Alphaproteobacteria</taxon>
        <taxon>Hyphomicrobiales</taxon>
        <taxon>Salinarimonadaceae</taxon>
        <taxon>Saliniramus</taxon>
    </lineage>
</organism>
<accession>A0A0P7X5N9</accession>
<dbReference type="SUPFAM" id="SSF47741">
    <property type="entry name" value="CO dehydrogenase ISP C-domain like"/>
    <property type="match status" value="1"/>
</dbReference>
<dbReference type="InterPro" id="IPR036318">
    <property type="entry name" value="FAD-bd_PCMH-like_sf"/>
</dbReference>
<dbReference type="Gene3D" id="3.30.43.10">
    <property type="entry name" value="Uridine Diphospho-n-acetylenolpyruvylglucosamine Reductase, domain 2"/>
    <property type="match status" value="1"/>
</dbReference>
<dbReference type="InterPro" id="IPR016167">
    <property type="entry name" value="FAD-bd_PCMH_sub1"/>
</dbReference>
<dbReference type="InterPro" id="IPR005107">
    <property type="entry name" value="CO_DH_flav_C"/>
</dbReference>
<proteinExistence type="predicted"/>
<dbReference type="PIRSF" id="PIRSF036557">
    <property type="entry name" value="XdhA_RC"/>
    <property type="match status" value="1"/>
</dbReference>
<dbReference type="Pfam" id="PF00111">
    <property type="entry name" value="Fer2"/>
    <property type="match status" value="1"/>
</dbReference>
<dbReference type="InterPro" id="IPR012175">
    <property type="entry name" value="Xanth_DH_ssu_bac"/>
</dbReference>
<keyword evidence="11" id="KW-1185">Reference proteome</keyword>
<dbReference type="Pfam" id="PF00941">
    <property type="entry name" value="FAD_binding_5"/>
    <property type="match status" value="1"/>
</dbReference>
<dbReference type="GO" id="GO:0004854">
    <property type="term" value="F:xanthine dehydrogenase activity"/>
    <property type="evidence" value="ECO:0007669"/>
    <property type="project" value="InterPro"/>
</dbReference>
<evidence type="ECO:0000256" key="1">
    <source>
        <dbReference type="ARBA" id="ARBA00022630"/>
    </source>
</evidence>
<evidence type="ECO:0000256" key="4">
    <source>
        <dbReference type="ARBA" id="ARBA00023002"/>
    </source>
</evidence>
<sequence length="505" mass="53406">MAGQETAVQANGSRQAIRFTRNGVPCEVAEFHPRTTLLDYLREQMRALGTKEGCGEGDCGACTVALGRMRDGRLVYEPVNACILLLGQIDGADLVTVEDLAQGGALHPVQDAMVAHHGSQCGFCTPGIVMSLFVLHEEGPRPLDKAMIDDALAGNLCRCTGYRPIRDAARAASAESSATAFSASRADRAAALSALDDGGDVFIGDDATFFAAPANLASLEALCAAHPDATLLAGSTDVGLWLTKSLREIEKIIWLGRVSELAALEEGEAGLAIGAMVSHARAHPALARLDPDLGELMRRFGSAQVRASGTVGGNIANGSPIGDLAPAMIAWGAKLHLRSAQGTRAMPLEDYFIDYGKQDRRPGEFVWKVALPPLLRDHAFRCLKVSKRFDEDISAVMGAFRIACDGRRVSAARIAYGGMAATPRRAGATEAALIGADLDDPATWQAARAALARDYTPMDDHRASAAYRARVAQNLLIKALHEIAGEGSAQTRIIDNRAAGVQAAE</sequence>
<dbReference type="CDD" id="cd00207">
    <property type="entry name" value="fer2"/>
    <property type="match status" value="1"/>
</dbReference>
<dbReference type="PATRIC" id="fig|1653334.4.peg.21"/>
<evidence type="ECO:0000313" key="8">
    <source>
        <dbReference type="EMBL" id="KPQ10209.1"/>
    </source>
</evidence>
<dbReference type="InterPro" id="IPR036010">
    <property type="entry name" value="2Fe-2S_ferredoxin-like_sf"/>
</dbReference>
<dbReference type="PANTHER" id="PTHR45444">
    <property type="entry name" value="XANTHINE DEHYDROGENASE"/>
    <property type="match status" value="1"/>
</dbReference>
<dbReference type="EMBL" id="LJSX01000017">
    <property type="protein sequence ID" value="KPQ10209.1"/>
    <property type="molecule type" value="Genomic_DNA"/>
</dbReference>
<dbReference type="PANTHER" id="PTHR45444:SF3">
    <property type="entry name" value="XANTHINE DEHYDROGENASE"/>
    <property type="match status" value="1"/>
</dbReference>
<dbReference type="SUPFAM" id="SSF56176">
    <property type="entry name" value="FAD-binding/transporter-associated domain-like"/>
    <property type="match status" value="1"/>
</dbReference>
<comment type="caution">
    <text evidence="8">The sequence shown here is derived from an EMBL/GenBank/DDBJ whole genome shotgun (WGS) entry which is preliminary data.</text>
</comment>